<organism evidence="4 5">
    <name type="scientific">Thioalkalivibrio halophilus</name>
    <dbReference type="NCBI Taxonomy" id="252474"/>
    <lineage>
        <taxon>Bacteria</taxon>
        <taxon>Pseudomonadati</taxon>
        <taxon>Pseudomonadota</taxon>
        <taxon>Gammaproteobacteria</taxon>
        <taxon>Chromatiales</taxon>
        <taxon>Ectothiorhodospiraceae</taxon>
        <taxon>Thioalkalivibrio</taxon>
    </lineage>
</organism>
<dbReference type="FunFam" id="3.40.50.720:FF:000084">
    <property type="entry name" value="Short-chain dehydrogenase reductase"/>
    <property type="match status" value="1"/>
</dbReference>
<dbReference type="CDD" id="cd05233">
    <property type="entry name" value="SDR_c"/>
    <property type="match status" value="1"/>
</dbReference>
<dbReference type="EMBL" id="MUZR01000038">
    <property type="protein sequence ID" value="OOC09707.1"/>
    <property type="molecule type" value="Genomic_DNA"/>
</dbReference>
<reference evidence="4 5" key="1">
    <citation type="submission" date="2017-02" db="EMBL/GenBank/DDBJ databases">
        <title>Genomic diversity within the haloalkaliphilic genus Thioalkalivibrio.</title>
        <authorList>
            <person name="Ahn A.-C."/>
            <person name="Meier-Kolthoff J."/>
            <person name="Overmars L."/>
            <person name="Richter M."/>
            <person name="Woyke T."/>
            <person name="Sorokin D.Y."/>
            <person name="Muyzer G."/>
        </authorList>
    </citation>
    <scope>NUCLEOTIDE SEQUENCE [LARGE SCALE GENOMIC DNA]</scope>
    <source>
        <strain evidence="4 5">HL17</strain>
    </source>
</reference>
<dbReference type="PROSITE" id="PS00061">
    <property type="entry name" value="ADH_SHORT"/>
    <property type="match status" value="1"/>
</dbReference>
<protein>
    <submittedName>
        <fullName evidence="4">Short-chain dehydrogenase</fullName>
    </submittedName>
</protein>
<feature type="domain" description="Ketoreductase" evidence="3">
    <location>
        <begin position="7"/>
        <end position="189"/>
    </location>
</feature>
<evidence type="ECO:0000259" key="3">
    <source>
        <dbReference type="SMART" id="SM00822"/>
    </source>
</evidence>
<keyword evidence="5" id="KW-1185">Reference proteome</keyword>
<dbReference type="PRINTS" id="PR00081">
    <property type="entry name" value="GDHRDH"/>
</dbReference>
<dbReference type="Proteomes" id="UP000189177">
    <property type="component" value="Unassembled WGS sequence"/>
</dbReference>
<keyword evidence="2" id="KW-0560">Oxidoreductase</keyword>
<gene>
    <name evidence="4" type="ORF">B1A74_09495</name>
</gene>
<dbReference type="Pfam" id="PF13561">
    <property type="entry name" value="adh_short_C2"/>
    <property type="match status" value="1"/>
</dbReference>
<dbReference type="SMART" id="SM00822">
    <property type="entry name" value="PKS_KR"/>
    <property type="match status" value="1"/>
</dbReference>
<evidence type="ECO:0000313" key="4">
    <source>
        <dbReference type="EMBL" id="OOC09707.1"/>
    </source>
</evidence>
<dbReference type="InterPro" id="IPR036291">
    <property type="entry name" value="NAD(P)-bd_dom_sf"/>
</dbReference>
<comment type="caution">
    <text evidence="4">The sequence shown here is derived from an EMBL/GenBank/DDBJ whole genome shotgun (WGS) entry which is preliminary data.</text>
</comment>
<dbReference type="InterPro" id="IPR002347">
    <property type="entry name" value="SDR_fam"/>
</dbReference>
<dbReference type="InterPro" id="IPR057326">
    <property type="entry name" value="KR_dom"/>
</dbReference>
<evidence type="ECO:0000313" key="5">
    <source>
        <dbReference type="Proteomes" id="UP000189177"/>
    </source>
</evidence>
<dbReference type="RefSeq" id="WP_077244489.1">
    <property type="nucleotide sequence ID" value="NZ_MUZR01000038.1"/>
</dbReference>
<proteinExistence type="inferred from homology"/>
<comment type="similarity">
    <text evidence="1">Belongs to the short-chain dehydrogenases/reductases (SDR) family.</text>
</comment>
<accession>A0A1V2ZX51</accession>
<sequence length="254" mass="26384">MNGLEGKVIAITGGAGGIGESTARKLYEQGASLVITDREAGPVEDIARSLGERAVGLAVDVTRREDNERMVATALDRFGRLDGVFLNAGIEGEIGPFDSRTDAAWDKVFAVNVQGVRLGAEAALPALRRGNGGSIVITSSVAGLRGAAGLSPYVSSKHAVVGMMKCLAAELGPENIRVNTLNPGPVANRMMESIEEQANPGHADEVHQSFEARIPLGRYVNNEECAGMAAFLLSDAASGCTGNTYVVDGGLCAQ</sequence>
<dbReference type="InterPro" id="IPR020904">
    <property type="entry name" value="Sc_DH/Rdtase_CS"/>
</dbReference>
<dbReference type="GO" id="GO:0050664">
    <property type="term" value="F:oxidoreductase activity, acting on NAD(P)H, oxygen as acceptor"/>
    <property type="evidence" value="ECO:0007669"/>
    <property type="project" value="TreeGrafter"/>
</dbReference>
<name>A0A1V2ZX51_9GAMM</name>
<evidence type="ECO:0000256" key="2">
    <source>
        <dbReference type="ARBA" id="ARBA00023002"/>
    </source>
</evidence>
<dbReference type="PANTHER" id="PTHR43008">
    <property type="entry name" value="BENZIL REDUCTASE"/>
    <property type="match status" value="1"/>
</dbReference>
<dbReference type="SUPFAM" id="SSF51735">
    <property type="entry name" value="NAD(P)-binding Rossmann-fold domains"/>
    <property type="match status" value="1"/>
</dbReference>
<dbReference type="NCBIfam" id="NF005559">
    <property type="entry name" value="PRK07231.1"/>
    <property type="match status" value="1"/>
</dbReference>
<dbReference type="STRING" id="252474.B1A74_09495"/>
<dbReference type="AlphaFoldDB" id="A0A1V2ZX51"/>
<dbReference type="Gene3D" id="3.40.50.720">
    <property type="entry name" value="NAD(P)-binding Rossmann-like Domain"/>
    <property type="match status" value="1"/>
</dbReference>
<dbReference type="OrthoDB" id="5801166at2"/>
<dbReference type="PRINTS" id="PR00080">
    <property type="entry name" value="SDRFAMILY"/>
</dbReference>
<evidence type="ECO:0000256" key="1">
    <source>
        <dbReference type="ARBA" id="ARBA00006484"/>
    </source>
</evidence>
<dbReference type="PANTHER" id="PTHR43008:SF4">
    <property type="entry name" value="CHAIN DEHYDROGENASE, PUTATIVE (AFU_ORTHOLOGUE AFUA_4G08710)-RELATED"/>
    <property type="match status" value="1"/>
</dbReference>